<proteinExistence type="inferred from homology"/>
<evidence type="ECO:0000256" key="3">
    <source>
        <dbReference type="ARBA" id="ARBA00022898"/>
    </source>
</evidence>
<dbReference type="Gene3D" id="3.40.640.10">
    <property type="entry name" value="Type I PLP-dependent aspartate aminotransferase-like (Major domain)"/>
    <property type="match status" value="1"/>
</dbReference>
<dbReference type="Pfam" id="PF00266">
    <property type="entry name" value="Aminotran_5"/>
    <property type="match status" value="1"/>
</dbReference>
<gene>
    <name evidence="9" type="primary">LOC101846693</name>
</gene>
<sequence length="443" mass="48434">MALASSSRKVVDCVVSQARRSIARSGCRCRVVSSTHVPPSQYTAAVMAAFSSSARHEGPAVSSPPQSLLKPMDVPKKLLMGPGPSNCPPRVLAAGALPMIGHLHPEFLKIMDEVKEGIQYAFQTKNEWTFAISGTGHAAMEASVANILEPGDVALVCQNGIWGQRLADMVDRNGSTAAVIQCPMGEVFSLEQIEKGLQEHKPAMVFITYGESSGGTAQPLEGLGELCHKYNALLLVDSVAILGGYPLYMDAWDIDILYAGSQKVLCSPPGTSPISFSQRARDKIASRKTRVRSFYFDAKELANYWGCDEHPRRYHHTAQVSTVFALREGLARLAEETLEKSWKDHRECAELLYEGLEKLGLEPWVKNKDIRNPCVTAIRIPEGVDWKSVVDYAMQNYKIEIAGGLGDLGGKVWRIGILGYNCTPENVKLTLKVFGEGLANARK</sequence>
<dbReference type="PANTHER" id="PTHR21152">
    <property type="entry name" value="AMINOTRANSFERASE CLASS V"/>
    <property type="match status" value="1"/>
</dbReference>
<evidence type="ECO:0000256" key="4">
    <source>
        <dbReference type="PIRNR" id="PIRNR000524"/>
    </source>
</evidence>
<accession>A0ABM0K6E1</accession>
<dbReference type="InterPro" id="IPR015421">
    <property type="entry name" value="PyrdxlP-dep_Trfase_major"/>
</dbReference>
<dbReference type="RefSeq" id="XP_005109815.1">
    <property type="nucleotide sequence ID" value="XM_005109758.3"/>
</dbReference>
<dbReference type="GO" id="GO:0008483">
    <property type="term" value="F:transaminase activity"/>
    <property type="evidence" value="ECO:0007669"/>
    <property type="project" value="UniProtKB-KW"/>
</dbReference>
<reference evidence="9" key="1">
    <citation type="submission" date="2025-08" db="UniProtKB">
        <authorList>
            <consortium name="RefSeq"/>
        </authorList>
    </citation>
    <scope>IDENTIFICATION</scope>
</reference>
<dbReference type="SUPFAM" id="SSF53383">
    <property type="entry name" value="PLP-dependent transferases"/>
    <property type="match status" value="1"/>
</dbReference>
<dbReference type="CDD" id="cd06451">
    <property type="entry name" value="AGAT_like"/>
    <property type="match status" value="1"/>
</dbReference>
<evidence type="ECO:0000256" key="2">
    <source>
        <dbReference type="ARBA" id="ARBA00009236"/>
    </source>
</evidence>
<dbReference type="EC" id="2.6.1.44" evidence="4"/>
<keyword evidence="9" id="KW-0808">Transferase</keyword>
<keyword evidence="9" id="KW-0032">Aminotransferase</keyword>
<protein>
    <recommendedName>
        <fullName evidence="4">Alanine--glyoxylate aminotransferase</fullName>
        <ecNumber evidence="4">2.6.1.44</ecNumber>
    </recommendedName>
</protein>
<dbReference type="InterPro" id="IPR020578">
    <property type="entry name" value="Aminotrans_V_PyrdxlP_BS"/>
</dbReference>
<evidence type="ECO:0000313" key="9">
    <source>
        <dbReference type="RefSeq" id="XP_005109815.1"/>
    </source>
</evidence>
<comment type="cofactor">
    <cofactor evidence="1 4 6">
        <name>pyridoxal 5'-phosphate</name>
        <dbReference type="ChEBI" id="CHEBI:597326"/>
    </cofactor>
</comment>
<name>A0ABM0K6E1_APLCA</name>
<evidence type="ECO:0000259" key="7">
    <source>
        <dbReference type="Pfam" id="PF00266"/>
    </source>
</evidence>
<dbReference type="InterPro" id="IPR015422">
    <property type="entry name" value="PyrdxlP-dep_Trfase_small"/>
</dbReference>
<evidence type="ECO:0000256" key="5">
    <source>
        <dbReference type="RuleBase" id="RU004075"/>
    </source>
</evidence>
<dbReference type="InterPro" id="IPR000192">
    <property type="entry name" value="Aminotrans_V_dom"/>
</dbReference>
<evidence type="ECO:0000256" key="6">
    <source>
        <dbReference type="RuleBase" id="RU004504"/>
    </source>
</evidence>
<organism evidence="8 9">
    <name type="scientific">Aplysia californica</name>
    <name type="common">California sea hare</name>
    <dbReference type="NCBI Taxonomy" id="6500"/>
    <lineage>
        <taxon>Eukaryota</taxon>
        <taxon>Metazoa</taxon>
        <taxon>Spiralia</taxon>
        <taxon>Lophotrochozoa</taxon>
        <taxon>Mollusca</taxon>
        <taxon>Gastropoda</taxon>
        <taxon>Heterobranchia</taxon>
        <taxon>Euthyneura</taxon>
        <taxon>Tectipleura</taxon>
        <taxon>Aplysiida</taxon>
        <taxon>Aplysioidea</taxon>
        <taxon>Aplysiidae</taxon>
        <taxon>Aplysia</taxon>
    </lineage>
</organism>
<dbReference type="InterPro" id="IPR024169">
    <property type="entry name" value="SP_NH2Trfase/AEP_transaminase"/>
</dbReference>
<dbReference type="GeneID" id="101846693"/>
<keyword evidence="3 4" id="KW-0663">Pyridoxal phosphate</keyword>
<comment type="catalytic activity">
    <reaction evidence="4">
        <text>glyoxylate + L-alanine = glycine + pyruvate</text>
        <dbReference type="Rhea" id="RHEA:24248"/>
        <dbReference type="ChEBI" id="CHEBI:15361"/>
        <dbReference type="ChEBI" id="CHEBI:36655"/>
        <dbReference type="ChEBI" id="CHEBI:57305"/>
        <dbReference type="ChEBI" id="CHEBI:57972"/>
        <dbReference type="EC" id="2.6.1.44"/>
    </reaction>
</comment>
<feature type="domain" description="Aminotransferase class V" evidence="7">
    <location>
        <begin position="99"/>
        <end position="404"/>
    </location>
</feature>
<dbReference type="Proteomes" id="UP000694888">
    <property type="component" value="Unplaced"/>
</dbReference>
<dbReference type="PIRSF" id="PIRSF000524">
    <property type="entry name" value="SPT"/>
    <property type="match status" value="1"/>
</dbReference>
<comment type="similarity">
    <text evidence="2 4 5">Belongs to the class-V pyridoxal-phosphate-dependent aminotransferase family.</text>
</comment>
<evidence type="ECO:0000313" key="8">
    <source>
        <dbReference type="Proteomes" id="UP000694888"/>
    </source>
</evidence>
<dbReference type="InterPro" id="IPR015424">
    <property type="entry name" value="PyrdxlP-dep_Trfase"/>
</dbReference>
<keyword evidence="8" id="KW-1185">Reference proteome</keyword>
<dbReference type="Gene3D" id="3.90.1150.10">
    <property type="entry name" value="Aspartate Aminotransferase, domain 1"/>
    <property type="match status" value="1"/>
</dbReference>
<dbReference type="PROSITE" id="PS00595">
    <property type="entry name" value="AA_TRANSFER_CLASS_5"/>
    <property type="match status" value="1"/>
</dbReference>
<dbReference type="PANTHER" id="PTHR21152:SF40">
    <property type="entry name" value="ALANINE--GLYOXYLATE AMINOTRANSFERASE"/>
    <property type="match status" value="1"/>
</dbReference>
<evidence type="ECO:0000256" key="1">
    <source>
        <dbReference type="ARBA" id="ARBA00001933"/>
    </source>
</evidence>